<dbReference type="PANTHER" id="PTHR26379:SF524">
    <property type="entry name" value="MATH DOMAIN-CONTAINING PROTEIN"/>
    <property type="match status" value="1"/>
</dbReference>
<dbReference type="InterPro" id="IPR002083">
    <property type="entry name" value="MATH/TRAF_dom"/>
</dbReference>
<name>A0A3B6CF80_WHEAT</name>
<evidence type="ECO:0000259" key="4">
    <source>
        <dbReference type="PROSITE" id="PS50144"/>
    </source>
</evidence>
<dbReference type="PROSITE" id="PS50144">
    <property type="entry name" value="MATH"/>
    <property type="match status" value="1"/>
</dbReference>
<dbReference type="Pfam" id="PF00651">
    <property type="entry name" value="BTB"/>
    <property type="match status" value="1"/>
</dbReference>
<dbReference type="SUPFAM" id="SSF49599">
    <property type="entry name" value="TRAF domain-like"/>
    <property type="match status" value="1"/>
</dbReference>
<dbReference type="Gramene" id="TraesCS2B02G554200.1">
    <property type="protein sequence ID" value="TraesCS2B02G554200.1.cds1"/>
    <property type="gene ID" value="TraesCS2B02G554200"/>
</dbReference>
<organism evidence="5">
    <name type="scientific">Triticum aestivum</name>
    <name type="common">Wheat</name>
    <dbReference type="NCBI Taxonomy" id="4565"/>
    <lineage>
        <taxon>Eukaryota</taxon>
        <taxon>Viridiplantae</taxon>
        <taxon>Streptophyta</taxon>
        <taxon>Embryophyta</taxon>
        <taxon>Tracheophyta</taxon>
        <taxon>Spermatophyta</taxon>
        <taxon>Magnoliopsida</taxon>
        <taxon>Liliopsida</taxon>
        <taxon>Poales</taxon>
        <taxon>Poaceae</taxon>
        <taxon>BOP clade</taxon>
        <taxon>Pooideae</taxon>
        <taxon>Triticodae</taxon>
        <taxon>Triticeae</taxon>
        <taxon>Triticinae</taxon>
        <taxon>Triticum</taxon>
    </lineage>
</organism>
<feature type="domain" description="BTB" evidence="3">
    <location>
        <begin position="183"/>
        <end position="250"/>
    </location>
</feature>
<keyword evidence="6" id="KW-1185">Reference proteome</keyword>
<accession>A0A3B6CF80</accession>
<evidence type="ECO:0000259" key="3">
    <source>
        <dbReference type="PROSITE" id="PS50097"/>
    </source>
</evidence>
<protein>
    <recommendedName>
        <fullName evidence="7">BTB domain-containing protein</fullName>
    </recommendedName>
</protein>
<evidence type="ECO:0000256" key="1">
    <source>
        <dbReference type="ARBA" id="ARBA00004906"/>
    </source>
</evidence>
<feature type="domain" description="MATH" evidence="4">
    <location>
        <begin position="18"/>
        <end position="152"/>
    </location>
</feature>
<dbReference type="Pfam" id="PF22486">
    <property type="entry name" value="MATH_2"/>
    <property type="match status" value="1"/>
</dbReference>
<evidence type="ECO:0008006" key="7">
    <source>
        <dbReference type="Google" id="ProtNLM"/>
    </source>
</evidence>
<dbReference type="OMA" id="GHDWVLM"/>
<dbReference type="CDD" id="cd18280">
    <property type="entry name" value="BTB_POZ_BPM_plant"/>
    <property type="match status" value="1"/>
</dbReference>
<dbReference type="SUPFAM" id="SSF54695">
    <property type="entry name" value="POZ domain"/>
    <property type="match status" value="1"/>
</dbReference>
<dbReference type="PROSITE" id="PS50097">
    <property type="entry name" value="BTB"/>
    <property type="match status" value="1"/>
</dbReference>
<dbReference type="Gramene" id="TraesCS2B03G1390600.1">
    <property type="protein sequence ID" value="TraesCS2B03G1390600.1.CDS1"/>
    <property type="gene ID" value="TraesCS2B03G1390600"/>
</dbReference>
<evidence type="ECO:0000313" key="6">
    <source>
        <dbReference type="Proteomes" id="UP000019116"/>
    </source>
</evidence>
<evidence type="ECO:0000256" key="2">
    <source>
        <dbReference type="ARBA" id="ARBA00010846"/>
    </source>
</evidence>
<dbReference type="OrthoDB" id="10249567at2759"/>
<reference evidence="5" key="2">
    <citation type="submission" date="2018-10" db="UniProtKB">
        <authorList>
            <consortium name="EnsemblPlants"/>
        </authorList>
    </citation>
    <scope>IDENTIFICATION</scope>
</reference>
<dbReference type="AlphaFoldDB" id="A0A3B6CF80"/>
<dbReference type="InterPro" id="IPR008974">
    <property type="entry name" value="TRAF-like"/>
</dbReference>
<comment type="pathway">
    <text evidence="1">Protein modification; protein ubiquitination.</text>
</comment>
<dbReference type="PaxDb" id="4565-Traes_2BL_BB28B12CA.2"/>
<comment type="similarity">
    <text evidence="2">Belongs to the Tdpoz family.</text>
</comment>
<dbReference type="SMART" id="SM00225">
    <property type="entry name" value="BTB"/>
    <property type="match status" value="1"/>
</dbReference>
<dbReference type="Pfam" id="PF24570">
    <property type="entry name" value="BACK_BPM_SPOP"/>
    <property type="match status" value="1"/>
</dbReference>
<gene>
    <name evidence="5" type="primary">LOC123047186</name>
</gene>
<dbReference type="STRING" id="4565.A0A3B6CF80"/>
<dbReference type="Gene3D" id="2.60.210.10">
    <property type="entry name" value="Apoptosis, Tumor Necrosis Factor Receptor Associated Protein 2, Chain A"/>
    <property type="match status" value="1"/>
</dbReference>
<dbReference type="GO" id="GO:0016567">
    <property type="term" value="P:protein ubiquitination"/>
    <property type="evidence" value="ECO:0007669"/>
    <property type="project" value="InterPro"/>
</dbReference>
<dbReference type="InterPro" id="IPR045005">
    <property type="entry name" value="BPM1-6"/>
</dbReference>
<sequence length="371" mass="40908">MAAYQCELSSAIVAESEDRSFVFKVRGYSRAKQLLKCGECVTSPPFTVQGHDWVLRYYPNGRLATGAAAGYMSLVLDTADGKDVTVKARNISVLDKNGLPGRYYGTMFENIMFETPVSFTSRNSYLCLMVRKAGLEHSGDIIEDSFSIRCDLTLKDIGEQFVVVPPSDMHLHFGSLLESMDGADVAFLVGGEKFSAHRLVLAARSSVFRAELLGAMKEKTDSLIEISDMEPHVFRSLLHFIYTDSLPDLEIEMASEQGEAHGGDVVMASHLLVAADRYDIERLKLICEHKLCSHIDTNMVATSLALAEQHRCHGLKVACLQFLASPSNLEAMMASDGYQHLKRSCPSALKDLIASLLPVTMKAPKDIIMEI</sequence>
<dbReference type="GeneID" id="123047186"/>
<reference evidence="5" key="1">
    <citation type="submission" date="2018-08" db="EMBL/GenBank/DDBJ databases">
        <authorList>
            <person name="Rossello M."/>
        </authorList>
    </citation>
    <scope>NUCLEOTIDE SEQUENCE [LARGE SCALE GENOMIC DNA]</scope>
    <source>
        <strain evidence="5">cv. Chinese Spring</strain>
    </source>
</reference>
<dbReference type="RefSeq" id="XP_044326616.1">
    <property type="nucleotide sequence ID" value="XM_044470681.1"/>
</dbReference>
<dbReference type="SMR" id="A0A3B6CF80"/>
<dbReference type="InterPro" id="IPR000210">
    <property type="entry name" value="BTB/POZ_dom"/>
</dbReference>
<dbReference type="CDD" id="cd00121">
    <property type="entry name" value="MATH"/>
    <property type="match status" value="1"/>
</dbReference>
<dbReference type="InterPro" id="IPR056423">
    <property type="entry name" value="BACK_BPM_SPOP"/>
</dbReference>
<dbReference type="Proteomes" id="UP000019116">
    <property type="component" value="Chromosome 2B"/>
</dbReference>
<dbReference type="InterPro" id="IPR011333">
    <property type="entry name" value="SKP1/BTB/POZ_sf"/>
</dbReference>
<proteinExistence type="inferred from homology"/>
<dbReference type="PANTHER" id="PTHR26379">
    <property type="entry name" value="BTB/POZ AND MATH DOMAIN-CONTAINING PROTEIN 1"/>
    <property type="match status" value="1"/>
</dbReference>
<dbReference type="Gene3D" id="3.30.710.10">
    <property type="entry name" value="Potassium Channel Kv1.1, Chain A"/>
    <property type="match status" value="1"/>
</dbReference>
<dbReference type="Gene3D" id="1.25.40.420">
    <property type="match status" value="1"/>
</dbReference>
<evidence type="ECO:0000313" key="5">
    <source>
        <dbReference type="EnsemblPlants" id="TraesCS2B02G554200.1.cds1"/>
    </source>
</evidence>
<dbReference type="EnsemblPlants" id="TraesCS2B02G554200.1">
    <property type="protein sequence ID" value="TraesCS2B02G554200.1.cds1"/>
    <property type="gene ID" value="TraesCS2B02G554200"/>
</dbReference>